<name>A0A3B0YUZ3_9ZZZZ</name>
<dbReference type="GO" id="GO:0000160">
    <property type="term" value="P:phosphorelay signal transduction system"/>
    <property type="evidence" value="ECO:0007669"/>
    <property type="project" value="InterPro"/>
</dbReference>
<dbReference type="Gene3D" id="3.40.50.2300">
    <property type="match status" value="2"/>
</dbReference>
<dbReference type="EMBL" id="UOFL01000171">
    <property type="protein sequence ID" value="VAW79297.1"/>
    <property type="molecule type" value="Genomic_DNA"/>
</dbReference>
<keyword evidence="1" id="KW-0597">Phosphoprotein</keyword>
<proteinExistence type="predicted"/>
<dbReference type="Pfam" id="PF00072">
    <property type="entry name" value="Response_reg"/>
    <property type="match status" value="2"/>
</dbReference>
<keyword evidence="3" id="KW-0969">Cilium</keyword>
<keyword evidence="3" id="KW-0675">Receptor</keyword>
<evidence type="ECO:0000259" key="2">
    <source>
        <dbReference type="PROSITE" id="PS50110"/>
    </source>
</evidence>
<feature type="domain" description="Response regulatory" evidence="2">
    <location>
        <begin position="10"/>
        <end position="127"/>
    </location>
</feature>
<organism evidence="3">
    <name type="scientific">hydrothermal vent metagenome</name>
    <dbReference type="NCBI Taxonomy" id="652676"/>
    <lineage>
        <taxon>unclassified sequences</taxon>
        <taxon>metagenomes</taxon>
        <taxon>ecological metagenomes</taxon>
    </lineage>
</organism>
<dbReference type="InterPro" id="IPR011006">
    <property type="entry name" value="CheY-like_superfamily"/>
</dbReference>
<feature type="domain" description="Response regulatory" evidence="2">
    <location>
        <begin position="146"/>
        <end position="263"/>
    </location>
</feature>
<dbReference type="PROSITE" id="PS50110">
    <property type="entry name" value="RESPONSE_REGULATORY"/>
    <property type="match status" value="2"/>
</dbReference>
<gene>
    <name evidence="3" type="ORF">MNBD_GAMMA12-463</name>
</gene>
<sequence length="265" mass="29782">MTDLALKDLHVCVIEPSHTQSKIIEHSLRELGIVHVTIFENGIYAIDGLQDQHPDLVISSMYLPDMTGTDIVLSMRDNDELESIPFMLISSETSFSMLEPIRQAGVIAILPKPFTADDLQMALYSTMDFINPDNVDIDDIDIDILKVLVVDDSPLARKHIIRVITNIGVEHIDQASNGNQAIEMINEHYYDLIFTDYNMPEVDGEKLTRYVRENSDQTSVPIIMVTSEENDQRLKAIQQSGVSGICDKPFEIGHVRTMIKKVLAA</sequence>
<reference evidence="3" key="1">
    <citation type="submission" date="2018-06" db="EMBL/GenBank/DDBJ databases">
        <authorList>
            <person name="Zhirakovskaya E."/>
        </authorList>
    </citation>
    <scope>NUCLEOTIDE SEQUENCE</scope>
</reference>
<protein>
    <submittedName>
        <fullName evidence="3">Chemotaxis regulator - transmits chemoreceptor signals to flagellar motor components CheY</fullName>
    </submittedName>
</protein>
<dbReference type="InterPro" id="IPR001789">
    <property type="entry name" value="Sig_transdc_resp-reg_receiver"/>
</dbReference>
<keyword evidence="3" id="KW-0282">Flagellum</keyword>
<accession>A0A3B0YUZ3</accession>
<dbReference type="InterPro" id="IPR050595">
    <property type="entry name" value="Bact_response_regulator"/>
</dbReference>
<dbReference type="SUPFAM" id="SSF52172">
    <property type="entry name" value="CheY-like"/>
    <property type="match status" value="2"/>
</dbReference>
<dbReference type="AlphaFoldDB" id="A0A3B0YUZ3"/>
<evidence type="ECO:0000256" key="1">
    <source>
        <dbReference type="ARBA" id="ARBA00022553"/>
    </source>
</evidence>
<dbReference type="PANTHER" id="PTHR44591:SF3">
    <property type="entry name" value="RESPONSE REGULATORY DOMAIN-CONTAINING PROTEIN"/>
    <property type="match status" value="1"/>
</dbReference>
<keyword evidence="3" id="KW-0966">Cell projection</keyword>
<evidence type="ECO:0000313" key="3">
    <source>
        <dbReference type="EMBL" id="VAW79297.1"/>
    </source>
</evidence>
<dbReference type="PANTHER" id="PTHR44591">
    <property type="entry name" value="STRESS RESPONSE REGULATOR PROTEIN 1"/>
    <property type="match status" value="1"/>
</dbReference>
<dbReference type="SMART" id="SM00448">
    <property type="entry name" value="REC"/>
    <property type="match status" value="2"/>
</dbReference>